<feature type="transmembrane region" description="Helical" evidence="1">
    <location>
        <begin position="12"/>
        <end position="38"/>
    </location>
</feature>
<keyword evidence="1" id="KW-1133">Transmembrane helix</keyword>
<feature type="transmembrane region" description="Helical" evidence="1">
    <location>
        <begin position="58"/>
        <end position="80"/>
    </location>
</feature>
<dbReference type="Pfam" id="PF04307">
    <property type="entry name" value="YdjM"/>
    <property type="match status" value="1"/>
</dbReference>
<dbReference type="EMBL" id="JAMQON010000006">
    <property type="protein sequence ID" value="MDS0261325.1"/>
    <property type="molecule type" value="Genomic_DNA"/>
</dbReference>
<protein>
    <submittedName>
        <fullName evidence="2">Metal-dependent hydrolase</fullName>
    </submittedName>
</protein>
<gene>
    <name evidence="2" type="ORF">NDI56_18145</name>
</gene>
<keyword evidence="2" id="KW-0378">Hydrolase</keyword>
<keyword evidence="1" id="KW-0472">Membrane</keyword>
<evidence type="ECO:0000313" key="2">
    <source>
        <dbReference type="EMBL" id="MDS0261325.1"/>
    </source>
</evidence>
<accession>A0ABU2FHL8</accession>
<keyword evidence="3" id="KW-1185">Reference proteome</keyword>
<name>A0ABU2FHL8_9EURY</name>
<keyword evidence="1" id="KW-0812">Transmembrane</keyword>
<comment type="caution">
    <text evidence="2">The sequence shown here is derived from an EMBL/GenBank/DDBJ whole genome shotgun (WGS) entry which is preliminary data.</text>
</comment>
<reference evidence="2 3" key="1">
    <citation type="submission" date="2022-06" db="EMBL/GenBank/DDBJ databases">
        <title>Haloarcula sp. a new haloarchaeum isolate from saline soil.</title>
        <authorList>
            <person name="Strakova D."/>
            <person name="Galisteo C."/>
            <person name="Sanchez-Porro C."/>
            <person name="Ventosa A."/>
        </authorList>
    </citation>
    <scope>NUCLEOTIDE SEQUENCE [LARGE SCALE GENOMIC DNA]</scope>
    <source>
        <strain evidence="2 3">S1CR25-12</strain>
    </source>
</reference>
<dbReference type="Proteomes" id="UP001259659">
    <property type="component" value="Unassembled WGS sequence"/>
</dbReference>
<feature type="transmembrane region" description="Helical" evidence="1">
    <location>
        <begin position="92"/>
        <end position="114"/>
    </location>
</feature>
<feature type="transmembrane region" description="Helical" evidence="1">
    <location>
        <begin position="153"/>
        <end position="176"/>
    </location>
</feature>
<evidence type="ECO:0000313" key="3">
    <source>
        <dbReference type="Proteomes" id="UP001259659"/>
    </source>
</evidence>
<dbReference type="RefSeq" id="WP_310921147.1">
    <property type="nucleotide sequence ID" value="NZ_JAMQON010000006.1"/>
</dbReference>
<organism evidence="2 3">
    <name type="scientific">Haloarcula saliterrae</name>
    <dbReference type="NCBI Taxonomy" id="2950534"/>
    <lineage>
        <taxon>Archaea</taxon>
        <taxon>Methanobacteriati</taxon>
        <taxon>Methanobacteriota</taxon>
        <taxon>Stenosarchaea group</taxon>
        <taxon>Halobacteria</taxon>
        <taxon>Halobacteriales</taxon>
        <taxon>Haloarculaceae</taxon>
        <taxon>Haloarcula</taxon>
    </lineage>
</organism>
<sequence length="186" mass="20614">MVDVMGHFAMALLWALPAWALWDGRVALLFIGFTLTTAMLPDADLVLRTVLPITHHGITHTVLFVTLVAIVAGVVAEYALESQLERQWLKERGYTLAAGTLFVFVTGGLLLGGYSHLFADMLSAPDIAPPVQPFWPFFEKPWSVDLIWYNARLWNAGLLLVAVILHALVAATGFSYSHRWGIQRAE</sequence>
<dbReference type="GO" id="GO:0016787">
    <property type="term" value="F:hydrolase activity"/>
    <property type="evidence" value="ECO:0007669"/>
    <property type="project" value="UniProtKB-KW"/>
</dbReference>
<evidence type="ECO:0000256" key="1">
    <source>
        <dbReference type="SAM" id="Phobius"/>
    </source>
</evidence>
<dbReference type="InterPro" id="IPR007404">
    <property type="entry name" value="YdjM-like"/>
</dbReference>
<proteinExistence type="predicted"/>